<dbReference type="GO" id="GO:0003723">
    <property type="term" value="F:RNA binding"/>
    <property type="evidence" value="ECO:0007669"/>
    <property type="project" value="UniProtKB-KW"/>
</dbReference>
<comment type="catalytic activity">
    <reaction evidence="5">
        <text>a 5'-end NAD(+)-phospho-ribonucleoside in mRNA + H2O = a 5'-end phospho-ribonucleoside in mRNA + NAD(+) + H(+)</text>
        <dbReference type="Rhea" id="RHEA:60880"/>
        <dbReference type="Rhea" id="RHEA-COMP:15692"/>
        <dbReference type="Rhea" id="RHEA-COMP:15698"/>
        <dbReference type="ChEBI" id="CHEBI:15377"/>
        <dbReference type="ChEBI" id="CHEBI:15378"/>
        <dbReference type="ChEBI" id="CHEBI:57540"/>
        <dbReference type="ChEBI" id="CHEBI:138282"/>
        <dbReference type="ChEBI" id="CHEBI:144029"/>
    </reaction>
    <physiologicalReaction direction="left-to-right" evidence="5">
        <dbReference type="Rhea" id="RHEA:60881"/>
    </physiologicalReaction>
</comment>
<evidence type="ECO:0000256" key="3">
    <source>
        <dbReference type="ARBA" id="ARBA00044676"/>
    </source>
</evidence>
<dbReference type="GO" id="GO:0000956">
    <property type="term" value="P:nuclear-transcribed mRNA catabolic process"/>
    <property type="evidence" value="ECO:0007669"/>
    <property type="project" value="TreeGrafter"/>
</dbReference>
<dbReference type="InterPro" id="IPR039039">
    <property type="entry name" value="RAI1-like_fam"/>
</dbReference>
<comment type="function">
    <text evidence="6">Decapping enzyme for NAD-capped RNAs: specifically hydrolyzes the nicotinamide adenine dinucleotide (NAD) cap from a subset of RNAs by removing the entire NAD moiety from the 5'-end of an NAD-capped RNA.</text>
</comment>
<keyword evidence="6" id="KW-0540">Nuclease</keyword>
<dbReference type="OrthoDB" id="5853397at2759"/>
<feature type="domain" description="RAI1-like" evidence="7">
    <location>
        <begin position="50"/>
        <end position="402"/>
    </location>
</feature>
<dbReference type="STRING" id="1330018.A0A167QXZ5"/>
<evidence type="ECO:0000256" key="4">
    <source>
        <dbReference type="ARBA" id="ARBA00044692"/>
    </source>
</evidence>
<keyword evidence="6" id="KW-0539">Nucleus</keyword>
<dbReference type="PANTHER" id="PTHR12395:SF9">
    <property type="entry name" value="DECAPPING AND EXORIBONUCLEASE PROTEIN"/>
    <property type="match status" value="1"/>
</dbReference>
<evidence type="ECO:0000313" key="9">
    <source>
        <dbReference type="Proteomes" id="UP000076738"/>
    </source>
</evidence>
<dbReference type="GO" id="GO:0005829">
    <property type="term" value="C:cytosol"/>
    <property type="evidence" value="ECO:0007669"/>
    <property type="project" value="TreeGrafter"/>
</dbReference>
<dbReference type="AlphaFoldDB" id="A0A167QXZ5"/>
<comment type="catalytic activity">
    <reaction evidence="4">
        <text>a 5'-end triphospho-ribonucleoside in mRNA + H2O = a 5'-end phospho-ribonucleoside in mRNA + diphosphate + H(+)</text>
        <dbReference type="Rhea" id="RHEA:78683"/>
        <dbReference type="Rhea" id="RHEA-COMP:15692"/>
        <dbReference type="Rhea" id="RHEA-COMP:17164"/>
        <dbReference type="ChEBI" id="CHEBI:15377"/>
        <dbReference type="ChEBI" id="CHEBI:15378"/>
        <dbReference type="ChEBI" id="CHEBI:33019"/>
        <dbReference type="ChEBI" id="CHEBI:138282"/>
        <dbReference type="ChEBI" id="CHEBI:167618"/>
    </reaction>
    <physiologicalReaction direction="left-to-right" evidence="4">
        <dbReference type="Rhea" id="RHEA:78684"/>
    </physiologicalReaction>
</comment>
<dbReference type="GO" id="GO:0110155">
    <property type="term" value="P:NAD-cap decapping"/>
    <property type="evidence" value="ECO:0007669"/>
    <property type="project" value="TreeGrafter"/>
</dbReference>
<dbReference type="GO" id="GO:0046872">
    <property type="term" value="F:metal ion binding"/>
    <property type="evidence" value="ECO:0007669"/>
    <property type="project" value="UniProtKB-KW"/>
</dbReference>
<comment type="cofactor">
    <cofactor evidence="1 6">
        <name>a divalent metal cation</name>
        <dbReference type="ChEBI" id="CHEBI:60240"/>
    </cofactor>
</comment>
<keyword evidence="6" id="KW-0547">Nucleotide-binding</keyword>
<accession>A0A167QXZ5</accession>
<proteinExistence type="inferred from homology"/>
<dbReference type="EC" id="3.6.1.-" evidence="6"/>
<evidence type="ECO:0000259" key="7">
    <source>
        <dbReference type="Pfam" id="PF08652"/>
    </source>
</evidence>
<dbReference type="PANTHER" id="PTHR12395">
    <property type="entry name" value="DOM-3 RELATED"/>
    <property type="match status" value="1"/>
</dbReference>
<dbReference type="GO" id="GO:0004518">
    <property type="term" value="F:nuclease activity"/>
    <property type="evidence" value="ECO:0007669"/>
    <property type="project" value="UniProtKB-KW"/>
</dbReference>
<dbReference type="GO" id="GO:0034353">
    <property type="term" value="F:mRNA 5'-diphosphatase activity"/>
    <property type="evidence" value="ECO:0007669"/>
    <property type="project" value="TreeGrafter"/>
</dbReference>
<evidence type="ECO:0000313" key="8">
    <source>
        <dbReference type="EMBL" id="KZP00365.1"/>
    </source>
</evidence>
<protein>
    <recommendedName>
        <fullName evidence="6">Decapping nuclease</fullName>
        <ecNumber evidence="6">3.6.1.-</ecNumber>
    </recommendedName>
</protein>
<evidence type="ECO:0000256" key="1">
    <source>
        <dbReference type="ARBA" id="ARBA00001968"/>
    </source>
</evidence>
<name>A0A167QXZ5_CALVF</name>
<keyword evidence="6" id="KW-0479">Metal-binding</keyword>
<dbReference type="InterPro" id="IPR013961">
    <property type="entry name" value="RAI1"/>
</dbReference>
<evidence type="ECO:0000256" key="6">
    <source>
        <dbReference type="RuleBase" id="RU367113"/>
    </source>
</evidence>
<comment type="subcellular location">
    <subcellularLocation>
        <location evidence="6">Nucleus</location>
    </subcellularLocation>
</comment>
<reference evidence="8 9" key="1">
    <citation type="journal article" date="2016" name="Mol. Biol. Evol.">
        <title>Comparative Genomics of Early-Diverging Mushroom-Forming Fungi Provides Insights into the Origins of Lignocellulose Decay Capabilities.</title>
        <authorList>
            <person name="Nagy L.G."/>
            <person name="Riley R."/>
            <person name="Tritt A."/>
            <person name="Adam C."/>
            <person name="Daum C."/>
            <person name="Floudas D."/>
            <person name="Sun H."/>
            <person name="Yadav J.S."/>
            <person name="Pangilinan J."/>
            <person name="Larsson K.H."/>
            <person name="Matsuura K."/>
            <person name="Barry K."/>
            <person name="Labutti K."/>
            <person name="Kuo R."/>
            <person name="Ohm R.A."/>
            <person name="Bhattacharya S.S."/>
            <person name="Shirouzu T."/>
            <person name="Yoshinaga Y."/>
            <person name="Martin F.M."/>
            <person name="Grigoriev I.V."/>
            <person name="Hibbett D.S."/>
        </authorList>
    </citation>
    <scope>NUCLEOTIDE SEQUENCE [LARGE SCALE GENOMIC DNA]</scope>
    <source>
        <strain evidence="8 9">TUFC12733</strain>
    </source>
</reference>
<comment type="similarity">
    <text evidence="2 6">Belongs to the DXO/Dom3Z family.</text>
</comment>
<dbReference type="GO" id="GO:0005634">
    <property type="term" value="C:nucleus"/>
    <property type="evidence" value="ECO:0007669"/>
    <property type="project" value="UniProtKB-SubCell"/>
</dbReference>
<dbReference type="GO" id="GO:0000166">
    <property type="term" value="F:nucleotide binding"/>
    <property type="evidence" value="ECO:0007669"/>
    <property type="project" value="UniProtKB-KW"/>
</dbReference>
<dbReference type="Pfam" id="PF08652">
    <property type="entry name" value="RAI1"/>
    <property type="match status" value="1"/>
</dbReference>
<sequence>MSATTSFATFEVLPAPPGLDEEHPNFPPITPLRPDRDAYATAKPLAALTVPEQIATFSYDENHALRHDDTSVRYFVDPPAWASLDMGFEKWVDKEEDSGRLDSLLQAYARAVELGKEGEKPSVMTWRGMMTRILTALYEERDPWEMNAMLVDGTMYLEDNKGYTVLDVLNPTPHYPKPRVSKKIPDSQRRLMYTGYAFESYCTMDHPSAQAPIGAREPEVNTNLQWCSIVQTRLGPSKLILGGEVDCVRGKYTGKNGNYVELKTSGAIRSDRDARNFERKALKYWAQSYLLGIPEVIVGFRSAKAPYFLESVQKFETFSLTRIGLKAGWSASACLNWANAALQYIRQRIEEENKGKAVESTMFRVLFRPNAGIQAWALVDKHAASIQLADEVERIGFLPKEYYDWVMSRKGHAA</sequence>
<keyword evidence="6" id="KW-0378">Hydrolase</keyword>
<keyword evidence="6" id="KW-0694">RNA-binding</keyword>
<evidence type="ECO:0000256" key="2">
    <source>
        <dbReference type="ARBA" id="ARBA00006562"/>
    </source>
</evidence>
<evidence type="ECO:0000256" key="5">
    <source>
        <dbReference type="ARBA" id="ARBA00048124"/>
    </source>
</evidence>
<dbReference type="EMBL" id="KV417269">
    <property type="protein sequence ID" value="KZP00365.1"/>
    <property type="molecule type" value="Genomic_DNA"/>
</dbReference>
<comment type="catalytic activity">
    <reaction evidence="3">
        <text>a 5'-end (N(7)-methyl 5'-triphosphoguanosine)-ribonucleoside-ribonucleotide in mRNA + H2O = a (N(7)-methyl 5'-triphosphoguanosine)-nucleoside + a 5'-end phospho-ribonucleoside in mRNA + H(+)</text>
        <dbReference type="Rhea" id="RHEA:66928"/>
        <dbReference type="Rhea" id="RHEA-COMP:15692"/>
        <dbReference type="Rhea" id="RHEA-COMP:17313"/>
        <dbReference type="ChEBI" id="CHEBI:15377"/>
        <dbReference type="ChEBI" id="CHEBI:15378"/>
        <dbReference type="ChEBI" id="CHEBI:138282"/>
        <dbReference type="ChEBI" id="CHEBI:172876"/>
        <dbReference type="ChEBI" id="CHEBI:172877"/>
    </reaction>
    <physiologicalReaction direction="left-to-right" evidence="3">
        <dbReference type="Rhea" id="RHEA:66929"/>
    </physiologicalReaction>
</comment>
<organism evidence="8 9">
    <name type="scientific">Calocera viscosa (strain TUFC12733)</name>
    <dbReference type="NCBI Taxonomy" id="1330018"/>
    <lineage>
        <taxon>Eukaryota</taxon>
        <taxon>Fungi</taxon>
        <taxon>Dikarya</taxon>
        <taxon>Basidiomycota</taxon>
        <taxon>Agaricomycotina</taxon>
        <taxon>Dacrymycetes</taxon>
        <taxon>Dacrymycetales</taxon>
        <taxon>Dacrymycetaceae</taxon>
        <taxon>Calocera</taxon>
    </lineage>
</organism>
<dbReference type="Proteomes" id="UP000076738">
    <property type="component" value="Unassembled WGS sequence"/>
</dbReference>
<keyword evidence="9" id="KW-1185">Reference proteome</keyword>
<gene>
    <name evidence="8" type="ORF">CALVIDRAFT_273234</name>
</gene>